<comment type="caution">
    <text evidence="2">The sequence shown here is derived from an EMBL/GenBank/DDBJ whole genome shotgun (WGS) entry which is preliminary data.</text>
</comment>
<dbReference type="AlphaFoldDB" id="A0A2M7H1Z1"/>
<keyword evidence="1" id="KW-1133">Transmembrane helix</keyword>
<evidence type="ECO:0000256" key="1">
    <source>
        <dbReference type="SAM" id="Phobius"/>
    </source>
</evidence>
<keyword evidence="1" id="KW-0472">Membrane</keyword>
<dbReference type="Proteomes" id="UP000230215">
    <property type="component" value="Unassembled WGS sequence"/>
</dbReference>
<name>A0A2M7H1Z1_9BACT</name>
<evidence type="ECO:0000313" key="2">
    <source>
        <dbReference type="EMBL" id="PIW35377.1"/>
    </source>
</evidence>
<accession>A0A2M7H1Z1</accession>
<proteinExistence type="predicted"/>
<dbReference type="EMBL" id="PFGB01000002">
    <property type="protein sequence ID" value="PIW35377.1"/>
    <property type="molecule type" value="Genomic_DNA"/>
</dbReference>
<feature type="transmembrane region" description="Helical" evidence="1">
    <location>
        <begin position="36"/>
        <end position="56"/>
    </location>
</feature>
<keyword evidence="1" id="KW-0812">Transmembrane</keyword>
<sequence length="61" mass="7093">MWPTSENHHQSVTKPTTLEKRIKTAKRPIKEIRVRYFGIVVILFILMAESLAVKIFHFGAN</sequence>
<reference evidence="3" key="1">
    <citation type="submission" date="2017-09" db="EMBL/GenBank/DDBJ databases">
        <title>Depth-based differentiation of microbial function through sediment-hosted aquifers and enrichment of novel symbionts in the deep terrestrial subsurface.</title>
        <authorList>
            <person name="Probst A.J."/>
            <person name="Ladd B."/>
            <person name="Jarett J.K."/>
            <person name="Geller-Mcgrath D.E."/>
            <person name="Sieber C.M.K."/>
            <person name="Emerson J.B."/>
            <person name="Anantharaman K."/>
            <person name="Thomas B.C."/>
            <person name="Malmstrom R."/>
            <person name="Stieglmeier M."/>
            <person name="Klingl A."/>
            <person name="Woyke T."/>
            <person name="Ryan C.M."/>
            <person name="Banfield J.F."/>
        </authorList>
    </citation>
    <scope>NUCLEOTIDE SEQUENCE [LARGE SCALE GENOMIC DNA]</scope>
</reference>
<organism evidence="2 3">
    <name type="scientific">Candidatus Nealsonbacteria bacterium CG15_BIG_FIL_POST_REV_8_21_14_020_37_12</name>
    <dbReference type="NCBI Taxonomy" id="1974716"/>
    <lineage>
        <taxon>Bacteria</taxon>
        <taxon>Candidatus Nealsoniibacteriota</taxon>
    </lineage>
</organism>
<protein>
    <submittedName>
        <fullName evidence="2">Uncharacterized protein</fullName>
    </submittedName>
</protein>
<evidence type="ECO:0000313" key="3">
    <source>
        <dbReference type="Proteomes" id="UP000230215"/>
    </source>
</evidence>
<gene>
    <name evidence="2" type="ORF">COW25_00040</name>
</gene>